<keyword evidence="1" id="KW-1133">Transmembrane helix</keyword>
<dbReference type="PANTHER" id="PTHR11328:SF24">
    <property type="entry name" value="MAJOR FACILITATOR SUPERFAMILY (MFS) PROFILE DOMAIN-CONTAINING PROTEIN"/>
    <property type="match status" value="1"/>
</dbReference>
<protein>
    <submittedName>
        <fullName evidence="2">Glycoside-pentoside-hexuronide (GPH):cation symporter</fullName>
    </submittedName>
</protein>
<dbReference type="Proteomes" id="UP001298753">
    <property type="component" value="Unassembled WGS sequence"/>
</dbReference>
<dbReference type="InterPro" id="IPR001927">
    <property type="entry name" value="Na/Gal_symport"/>
</dbReference>
<feature type="transmembrane region" description="Helical" evidence="1">
    <location>
        <begin position="93"/>
        <end position="110"/>
    </location>
</feature>
<feature type="transmembrane region" description="Helical" evidence="1">
    <location>
        <begin position="54"/>
        <end position="81"/>
    </location>
</feature>
<dbReference type="InterPro" id="IPR039672">
    <property type="entry name" value="MFS_2"/>
</dbReference>
<evidence type="ECO:0000313" key="2">
    <source>
        <dbReference type="EMBL" id="MCC2175861.1"/>
    </source>
</evidence>
<accession>A0AAW4VXU5</accession>
<comment type="caution">
    <text evidence="2">The sequence shown here is derived from an EMBL/GenBank/DDBJ whole genome shotgun (WGS) entry which is preliminary data.</text>
</comment>
<dbReference type="PANTHER" id="PTHR11328">
    <property type="entry name" value="MAJOR FACILITATOR SUPERFAMILY DOMAIN-CONTAINING PROTEIN"/>
    <property type="match status" value="1"/>
</dbReference>
<dbReference type="GO" id="GO:0015293">
    <property type="term" value="F:symporter activity"/>
    <property type="evidence" value="ECO:0007669"/>
    <property type="project" value="InterPro"/>
</dbReference>
<keyword evidence="1" id="KW-0812">Transmembrane</keyword>
<organism evidence="2 3">
    <name type="scientific">Agathobaculum butyriciproducens</name>
    <dbReference type="NCBI Taxonomy" id="1628085"/>
    <lineage>
        <taxon>Bacteria</taxon>
        <taxon>Bacillati</taxon>
        <taxon>Bacillota</taxon>
        <taxon>Clostridia</taxon>
        <taxon>Eubacteriales</taxon>
        <taxon>Butyricicoccaceae</taxon>
        <taxon>Agathobaculum</taxon>
    </lineage>
</organism>
<proteinExistence type="predicted"/>
<sequence>MGKSSNPTFAGDKEFEKIHLKEKFSYGLGDVACNVVFALTTSLLIYFYTNVVGISAAMIGTIMLISRFFDGISDVLIGHLVDRTHSKYGKSRAWILWMMIPYGIAAILLFTVPPATQIVKGIYVFITYNFCTTVVYTALNLPYATLATLMTRDTDQRAVVNLFRTGMSALGNMVISAVTFPLVTRLGDTQQAWIEVSILYAIISIIMLFICFKNCHERVKEETKTKDGKNVPLWMGIKLCVTNKYFIMFFFLAVFLSFYEAVTGTCNAYYAQYILGNRDLLGALASFESIPQIVTVLVLSPFIAKFGKRNVALIGAVVAVIGTVSLFINPSALNLALFACVMRGIGKGCFRGVKYSMLADVIEYGAWKRGIRVQGLMVSATTAGQKFGSGITTAIFGALMSLVGFAGTATINAAQSQMLIGIYIIGNIIAWGGIGVLLIFYKLDKIYPRIITEMKQREAAEAEKTAANA</sequence>
<dbReference type="EMBL" id="JAJEPX010000002">
    <property type="protein sequence ID" value="MCC2175861.1"/>
    <property type="molecule type" value="Genomic_DNA"/>
</dbReference>
<feature type="transmembrane region" description="Helical" evidence="1">
    <location>
        <begin position="420"/>
        <end position="441"/>
    </location>
</feature>
<feature type="transmembrane region" description="Helical" evidence="1">
    <location>
        <begin position="122"/>
        <end position="146"/>
    </location>
</feature>
<dbReference type="CDD" id="cd17332">
    <property type="entry name" value="MFS_MelB_like"/>
    <property type="match status" value="1"/>
</dbReference>
<name>A0AAW4VXU5_9FIRM</name>
<feature type="transmembrane region" description="Helical" evidence="1">
    <location>
        <begin position="394"/>
        <end position="414"/>
    </location>
</feature>
<dbReference type="Gene3D" id="1.20.1250.20">
    <property type="entry name" value="MFS general substrate transporter like domains"/>
    <property type="match status" value="2"/>
</dbReference>
<dbReference type="GO" id="GO:0006814">
    <property type="term" value="P:sodium ion transport"/>
    <property type="evidence" value="ECO:0007669"/>
    <property type="project" value="InterPro"/>
</dbReference>
<dbReference type="GO" id="GO:0005886">
    <property type="term" value="C:plasma membrane"/>
    <property type="evidence" value="ECO:0007669"/>
    <property type="project" value="TreeGrafter"/>
</dbReference>
<evidence type="ECO:0000256" key="1">
    <source>
        <dbReference type="SAM" id="Phobius"/>
    </source>
</evidence>
<dbReference type="SUPFAM" id="SSF103473">
    <property type="entry name" value="MFS general substrate transporter"/>
    <property type="match status" value="1"/>
</dbReference>
<dbReference type="GeneID" id="98660722"/>
<dbReference type="NCBIfam" id="TIGR00792">
    <property type="entry name" value="gph"/>
    <property type="match status" value="1"/>
</dbReference>
<dbReference type="AlphaFoldDB" id="A0AAW4VXU5"/>
<keyword evidence="1" id="KW-0472">Membrane</keyword>
<dbReference type="InterPro" id="IPR036259">
    <property type="entry name" value="MFS_trans_sf"/>
</dbReference>
<feature type="transmembrane region" description="Helical" evidence="1">
    <location>
        <begin position="192"/>
        <end position="212"/>
    </location>
</feature>
<dbReference type="GO" id="GO:0008643">
    <property type="term" value="P:carbohydrate transport"/>
    <property type="evidence" value="ECO:0007669"/>
    <property type="project" value="InterPro"/>
</dbReference>
<feature type="transmembrane region" description="Helical" evidence="1">
    <location>
        <begin position="311"/>
        <end position="328"/>
    </location>
</feature>
<evidence type="ECO:0000313" key="3">
    <source>
        <dbReference type="Proteomes" id="UP001298753"/>
    </source>
</evidence>
<reference evidence="2 3" key="1">
    <citation type="submission" date="2021-10" db="EMBL/GenBank/DDBJ databases">
        <title>Anaerobic single-cell dispensing facilitates the cultivation of human gut bacteria.</title>
        <authorList>
            <person name="Afrizal A."/>
        </authorList>
    </citation>
    <scope>NUCLEOTIDE SEQUENCE [LARGE SCALE GENOMIC DNA]</scope>
    <source>
        <strain evidence="2 3">CLA-AA-H270</strain>
    </source>
</reference>
<gene>
    <name evidence="2" type="ORF">LKD22_01735</name>
</gene>
<dbReference type="RefSeq" id="WP_227600041.1">
    <property type="nucleotide sequence ID" value="NZ_JAJEPX010000002.1"/>
</dbReference>
<keyword evidence="3" id="KW-1185">Reference proteome</keyword>
<feature type="transmembrane region" description="Helical" evidence="1">
    <location>
        <begin position="158"/>
        <end position="180"/>
    </location>
</feature>
<feature type="transmembrane region" description="Helical" evidence="1">
    <location>
        <begin position="233"/>
        <end position="259"/>
    </location>
</feature>
<dbReference type="Pfam" id="PF13347">
    <property type="entry name" value="MFS_2"/>
    <property type="match status" value="1"/>
</dbReference>